<dbReference type="PANTHER" id="PTHR43161:SF9">
    <property type="entry name" value="SORBITOL DEHYDROGENASE"/>
    <property type="match status" value="1"/>
</dbReference>
<dbReference type="RefSeq" id="WP_168488927.1">
    <property type="nucleotide sequence ID" value="NZ_JAAZSQ010000027.1"/>
</dbReference>
<comment type="similarity">
    <text evidence="2">Belongs to the zinc-containing alcohol dehydrogenase family.</text>
</comment>
<dbReference type="InterPro" id="IPR036291">
    <property type="entry name" value="NAD(P)-bd_dom_sf"/>
</dbReference>
<dbReference type="Proteomes" id="UP000544090">
    <property type="component" value="Unassembled WGS sequence"/>
</dbReference>
<keyword evidence="9" id="KW-1185">Reference proteome</keyword>
<dbReference type="InterPro" id="IPR013154">
    <property type="entry name" value="ADH-like_N"/>
</dbReference>
<dbReference type="Gene3D" id="3.40.50.720">
    <property type="entry name" value="NAD(P)-binding Rossmann-like Domain"/>
    <property type="match status" value="1"/>
</dbReference>
<evidence type="ECO:0000256" key="5">
    <source>
        <dbReference type="ARBA" id="ARBA00023002"/>
    </source>
</evidence>
<evidence type="ECO:0000313" key="8">
    <source>
        <dbReference type="EMBL" id="NKX56555.1"/>
    </source>
</evidence>
<evidence type="ECO:0000256" key="2">
    <source>
        <dbReference type="ARBA" id="ARBA00008072"/>
    </source>
</evidence>
<evidence type="ECO:0000256" key="4">
    <source>
        <dbReference type="ARBA" id="ARBA00022833"/>
    </source>
</evidence>
<feature type="domain" description="Alcohol dehydrogenase-like C-terminal" evidence="6">
    <location>
        <begin position="213"/>
        <end position="326"/>
    </location>
</feature>
<organism evidence="8 9">
    <name type="scientific">Arthrobacter mobilis</name>
    <dbReference type="NCBI Taxonomy" id="2724944"/>
    <lineage>
        <taxon>Bacteria</taxon>
        <taxon>Bacillati</taxon>
        <taxon>Actinomycetota</taxon>
        <taxon>Actinomycetes</taxon>
        <taxon>Micrococcales</taxon>
        <taxon>Micrococcaceae</taxon>
        <taxon>Arthrobacter</taxon>
    </lineage>
</organism>
<dbReference type="InterPro" id="IPR011032">
    <property type="entry name" value="GroES-like_sf"/>
</dbReference>
<keyword evidence="3" id="KW-0479">Metal-binding</keyword>
<accession>A0A7X6QMK6</accession>
<feature type="domain" description="Alcohol dehydrogenase-like N-terminal" evidence="7">
    <location>
        <begin position="45"/>
        <end position="171"/>
    </location>
</feature>
<dbReference type="PANTHER" id="PTHR43161">
    <property type="entry name" value="SORBITOL DEHYDROGENASE"/>
    <property type="match status" value="1"/>
</dbReference>
<evidence type="ECO:0000259" key="7">
    <source>
        <dbReference type="Pfam" id="PF08240"/>
    </source>
</evidence>
<gene>
    <name evidence="8" type="ORF">HGG74_18905</name>
</gene>
<evidence type="ECO:0000256" key="3">
    <source>
        <dbReference type="ARBA" id="ARBA00022723"/>
    </source>
</evidence>
<evidence type="ECO:0000256" key="1">
    <source>
        <dbReference type="ARBA" id="ARBA00001947"/>
    </source>
</evidence>
<dbReference type="SUPFAM" id="SSF51735">
    <property type="entry name" value="NAD(P)-binding Rossmann-fold domains"/>
    <property type="match status" value="1"/>
</dbReference>
<keyword evidence="5" id="KW-0560">Oxidoreductase</keyword>
<dbReference type="Pfam" id="PF00107">
    <property type="entry name" value="ADH_zinc_N"/>
    <property type="match status" value="1"/>
</dbReference>
<dbReference type="GO" id="GO:0016491">
    <property type="term" value="F:oxidoreductase activity"/>
    <property type="evidence" value="ECO:0007669"/>
    <property type="project" value="UniProtKB-KW"/>
</dbReference>
<sequence>MNNQTSVTSIRDGAAVSAAGTTATAVVYEAPRTFSLRELPLPEVGPDDVLLEVTLCGVDGSELHMFNGELEMFNGRAPLIFGDEIVGRIAAIGEAAREERGLDMGDFVTVESRWPCPEGCRHCDRGQYFICLNNTGHRGYGSIPLAEAPSLWGGYASHVYVPRNALLYRIPPQLSERAALFACSVLANGLRWTEVSGAGPGKTVVVIGPGPQGLASVLAAVRAGSAVVSVGLERDAERLAAASSLGAAHTVAIAPGENPGETAERIRALVGEVDIVIEGAGFAPAKQLAYEVVSPLGTVTNVAVASPIEQPVNFQQMLMKEIKMLNPMSHPHTVGKSLDLAVELLENGLDVGRLVTHEFALRDAAAAIDVAANRTEESPIKVVLNPAL</sequence>
<evidence type="ECO:0000259" key="6">
    <source>
        <dbReference type="Pfam" id="PF00107"/>
    </source>
</evidence>
<dbReference type="Gene3D" id="3.90.180.10">
    <property type="entry name" value="Medium-chain alcohol dehydrogenases, catalytic domain"/>
    <property type="match status" value="1"/>
</dbReference>
<comment type="cofactor">
    <cofactor evidence="1">
        <name>Zn(2+)</name>
        <dbReference type="ChEBI" id="CHEBI:29105"/>
    </cofactor>
</comment>
<name>A0A7X6QMK6_9MICC</name>
<dbReference type="InterPro" id="IPR013149">
    <property type="entry name" value="ADH-like_C"/>
</dbReference>
<evidence type="ECO:0000313" key="9">
    <source>
        <dbReference type="Proteomes" id="UP000544090"/>
    </source>
</evidence>
<dbReference type="Pfam" id="PF08240">
    <property type="entry name" value="ADH_N"/>
    <property type="match status" value="1"/>
</dbReference>
<protein>
    <submittedName>
        <fullName evidence="8">Alcohol dehydrogenase catalytic domain-containing protein</fullName>
    </submittedName>
</protein>
<keyword evidence="4" id="KW-0862">Zinc</keyword>
<dbReference type="AlphaFoldDB" id="A0A7X6QMK6"/>
<dbReference type="SUPFAM" id="SSF50129">
    <property type="entry name" value="GroES-like"/>
    <property type="match status" value="1"/>
</dbReference>
<dbReference type="EMBL" id="JAAZSQ010000027">
    <property type="protein sequence ID" value="NKX56555.1"/>
    <property type="molecule type" value="Genomic_DNA"/>
</dbReference>
<proteinExistence type="inferred from homology"/>
<dbReference type="GO" id="GO:0046872">
    <property type="term" value="F:metal ion binding"/>
    <property type="evidence" value="ECO:0007669"/>
    <property type="project" value="UniProtKB-KW"/>
</dbReference>
<comment type="caution">
    <text evidence="8">The sequence shown here is derived from an EMBL/GenBank/DDBJ whole genome shotgun (WGS) entry which is preliminary data.</text>
</comment>
<reference evidence="8 9" key="1">
    <citation type="submission" date="2020-04" db="EMBL/GenBank/DDBJ databases">
        <title>Arthrobacter sp. nov.</title>
        <authorList>
            <person name="Liu S."/>
        </authorList>
    </citation>
    <scope>NUCLEOTIDE SEQUENCE [LARGE SCALE GENOMIC DNA]</scope>
    <source>
        <strain evidence="8 9">E918</strain>
    </source>
</reference>